<dbReference type="InterPro" id="IPR051678">
    <property type="entry name" value="AGP_Transferase"/>
</dbReference>
<dbReference type="Pfam" id="PF01636">
    <property type="entry name" value="APH"/>
    <property type="match status" value="1"/>
</dbReference>
<accession>A0A919TNV9</accession>
<dbReference type="Proteomes" id="UP000629619">
    <property type="component" value="Unassembled WGS sequence"/>
</dbReference>
<comment type="caution">
    <text evidence="3">The sequence shown here is derived from an EMBL/GenBank/DDBJ whole genome shotgun (WGS) entry which is preliminary data.</text>
</comment>
<dbReference type="SUPFAM" id="SSF56112">
    <property type="entry name" value="Protein kinase-like (PK-like)"/>
    <property type="match status" value="1"/>
</dbReference>
<gene>
    <name evidence="3" type="ORF">Asi03nite_58430</name>
</gene>
<proteinExistence type="predicted"/>
<feature type="region of interest" description="Disordered" evidence="1">
    <location>
        <begin position="275"/>
        <end position="302"/>
    </location>
</feature>
<reference evidence="3" key="1">
    <citation type="submission" date="2021-01" db="EMBL/GenBank/DDBJ databases">
        <title>Whole genome shotgun sequence of Actinoplanes siamensis NBRC 109076.</title>
        <authorList>
            <person name="Komaki H."/>
            <person name="Tamura T."/>
        </authorList>
    </citation>
    <scope>NUCLEOTIDE SEQUENCE</scope>
    <source>
        <strain evidence="3">NBRC 109076</strain>
    </source>
</reference>
<evidence type="ECO:0000259" key="2">
    <source>
        <dbReference type="Pfam" id="PF01636"/>
    </source>
</evidence>
<evidence type="ECO:0000256" key="1">
    <source>
        <dbReference type="SAM" id="MobiDB-lite"/>
    </source>
</evidence>
<feature type="compositionally biased region" description="Low complexity" evidence="1">
    <location>
        <begin position="286"/>
        <end position="295"/>
    </location>
</feature>
<evidence type="ECO:0000313" key="3">
    <source>
        <dbReference type="EMBL" id="GIF08305.1"/>
    </source>
</evidence>
<dbReference type="Gene3D" id="3.30.200.20">
    <property type="entry name" value="Phosphorylase Kinase, domain 1"/>
    <property type="match status" value="1"/>
</dbReference>
<feature type="domain" description="Aminoglycoside phosphotransferase" evidence="2">
    <location>
        <begin position="22"/>
        <end position="232"/>
    </location>
</feature>
<dbReference type="InterPro" id="IPR011009">
    <property type="entry name" value="Kinase-like_dom_sf"/>
</dbReference>
<organism evidence="3 4">
    <name type="scientific">Actinoplanes siamensis</name>
    <dbReference type="NCBI Taxonomy" id="1223317"/>
    <lineage>
        <taxon>Bacteria</taxon>
        <taxon>Bacillati</taxon>
        <taxon>Actinomycetota</taxon>
        <taxon>Actinomycetes</taxon>
        <taxon>Micromonosporales</taxon>
        <taxon>Micromonosporaceae</taxon>
        <taxon>Actinoplanes</taxon>
    </lineage>
</organism>
<dbReference type="EMBL" id="BOMW01000061">
    <property type="protein sequence ID" value="GIF08305.1"/>
    <property type="molecule type" value="Genomic_DNA"/>
</dbReference>
<sequence length="302" mass="32038">MTDVRGLVTAHLPGYRVESIDLIGAGTDHTAFEINSDLIVRLSKSPDPDRTEREARLLTTVRGVAPLPVPEPVFVAAEHGCLAYRKLPGTPLLNLPAPGRPERIAATLGEFLAALHTLPASLLAGLVDTDAQPPAEWLDEAAETYDAVAGHLPARHRPLIERFLGTAPPPGPETLAFSHNDLGIEHVLADPRDGAITGVIDWGDAALTDPAYDFGLLFRDLGPAALSGLDPARRERAVFYARCGLLEDLAYGIESGQRRYADRSLAALSWVFPATTGPPPRARSEPAAGIAAGDGRAPGDGR</sequence>
<keyword evidence="4" id="KW-1185">Reference proteome</keyword>
<protein>
    <recommendedName>
        <fullName evidence="2">Aminoglycoside phosphotransferase domain-containing protein</fullName>
    </recommendedName>
</protein>
<evidence type="ECO:0000313" key="4">
    <source>
        <dbReference type="Proteomes" id="UP000629619"/>
    </source>
</evidence>
<dbReference type="InterPro" id="IPR002575">
    <property type="entry name" value="Aminoglycoside_PTrfase"/>
</dbReference>
<dbReference type="PANTHER" id="PTHR21310">
    <property type="entry name" value="AMINOGLYCOSIDE PHOSPHOTRANSFERASE-RELATED-RELATED"/>
    <property type="match status" value="1"/>
</dbReference>
<dbReference type="AlphaFoldDB" id="A0A919TNV9"/>
<name>A0A919TNV9_9ACTN</name>
<dbReference type="Gene3D" id="3.90.1200.10">
    <property type="match status" value="1"/>
</dbReference>